<dbReference type="RefSeq" id="WP_118334577.1">
    <property type="nucleotide sequence ID" value="NZ_AP025567.1"/>
</dbReference>
<gene>
    <name evidence="2" type="ORF">DW099_06530</name>
</gene>
<dbReference type="EMBL" id="QRMS01000002">
    <property type="protein sequence ID" value="RHJ88070.1"/>
    <property type="molecule type" value="Genomic_DNA"/>
</dbReference>
<accession>A0A415E371</accession>
<dbReference type="STRING" id="1776384.GCA_900086585_03633"/>
<dbReference type="PROSITE" id="PS51186">
    <property type="entry name" value="GNAT"/>
    <property type="match status" value="1"/>
</dbReference>
<dbReference type="Pfam" id="PF13673">
    <property type="entry name" value="Acetyltransf_10"/>
    <property type="match status" value="1"/>
</dbReference>
<evidence type="ECO:0000259" key="1">
    <source>
        <dbReference type="PROSITE" id="PS51186"/>
    </source>
</evidence>
<dbReference type="InterPro" id="IPR000182">
    <property type="entry name" value="GNAT_dom"/>
</dbReference>
<dbReference type="PANTHER" id="PTHR43451">
    <property type="entry name" value="ACETYLTRANSFERASE (GNAT) FAMILY PROTEIN"/>
    <property type="match status" value="1"/>
</dbReference>
<dbReference type="PANTHER" id="PTHR43451:SF1">
    <property type="entry name" value="ACETYLTRANSFERASE"/>
    <property type="match status" value="1"/>
</dbReference>
<protein>
    <submittedName>
        <fullName evidence="2">GNAT family N-acetyltransferase</fullName>
    </submittedName>
</protein>
<dbReference type="SUPFAM" id="SSF55729">
    <property type="entry name" value="Acyl-CoA N-acyltransferases (Nat)"/>
    <property type="match status" value="1"/>
</dbReference>
<comment type="caution">
    <text evidence="2">The sequence shown here is derived from an EMBL/GenBank/DDBJ whole genome shotgun (WGS) entry which is preliminary data.</text>
</comment>
<dbReference type="Proteomes" id="UP000284841">
    <property type="component" value="Unassembled WGS sequence"/>
</dbReference>
<dbReference type="InterPro" id="IPR052564">
    <property type="entry name" value="N-acetyltrans/Recomb-assoc"/>
</dbReference>
<keyword evidence="3" id="KW-1185">Reference proteome</keyword>
<proteinExistence type="predicted"/>
<sequence length="145" mass="16713">MEIRELRKKEYEAAIALSWRVFQEYEAPEYSQQGIEAFYRCIHDEEYVRRLKIYGAFERGRLLGVLATRSSGNHIALFFVDGKYHGRGIGRQLFNLAAADNYSGHMTVNSSPYAVEVYHHLGFSDLNCEQVSDGIRFTPMECYGL</sequence>
<dbReference type="Gene3D" id="3.40.630.30">
    <property type="match status" value="1"/>
</dbReference>
<feature type="domain" description="N-acetyltransferase" evidence="1">
    <location>
        <begin position="1"/>
        <end position="145"/>
    </location>
</feature>
<dbReference type="AlphaFoldDB" id="A0A415E371"/>
<name>A0A415E371_9FIRM</name>
<dbReference type="GO" id="GO:0016747">
    <property type="term" value="F:acyltransferase activity, transferring groups other than amino-acyl groups"/>
    <property type="evidence" value="ECO:0007669"/>
    <property type="project" value="InterPro"/>
</dbReference>
<organism evidence="2 3">
    <name type="scientific">Emergencia timonensis</name>
    <dbReference type="NCBI Taxonomy" id="1776384"/>
    <lineage>
        <taxon>Bacteria</taxon>
        <taxon>Bacillati</taxon>
        <taxon>Bacillota</taxon>
        <taxon>Clostridia</taxon>
        <taxon>Peptostreptococcales</taxon>
        <taxon>Anaerovoracaceae</taxon>
        <taxon>Emergencia</taxon>
    </lineage>
</organism>
<dbReference type="OrthoDB" id="307526at2"/>
<reference evidence="2 3" key="1">
    <citation type="submission" date="2018-08" db="EMBL/GenBank/DDBJ databases">
        <title>A genome reference for cultivated species of the human gut microbiota.</title>
        <authorList>
            <person name="Zou Y."/>
            <person name="Xue W."/>
            <person name="Luo G."/>
        </authorList>
    </citation>
    <scope>NUCLEOTIDE SEQUENCE [LARGE SCALE GENOMIC DNA]</scope>
    <source>
        <strain evidence="2 3">AM07-24</strain>
    </source>
</reference>
<keyword evidence="2" id="KW-0808">Transferase</keyword>
<evidence type="ECO:0000313" key="2">
    <source>
        <dbReference type="EMBL" id="RHJ88070.1"/>
    </source>
</evidence>
<dbReference type="CDD" id="cd04301">
    <property type="entry name" value="NAT_SF"/>
    <property type="match status" value="1"/>
</dbReference>
<evidence type="ECO:0000313" key="3">
    <source>
        <dbReference type="Proteomes" id="UP000284841"/>
    </source>
</evidence>
<dbReference type="InterPro" id="IPR016181">
    <property type="entry name" value="Acyl_CoA_acyltransferase"/>
</dbReference>